<dbReference type="PRINTS" id="PR00724">
    <property type="entry name" value="CRBOXYPTASEC"/>
</dbReference>
<name>A0A165Y294_9AGAM</name>
<evidence type="ECO:0000313" key="7">
    <source>
        <dbReference type="EMBL" id="KZP09133.1"/>
    </source>
</evidence>
<sequence length="486" mass="52080">MILVHSIATLLAVLPFSRALAGQVPTVNGVVGGVPKATTQSLAVKPPTATSNVTAGALRVTENSGVCESPDVYQASGYGDITANESVWFWFFEARENPDTAPLTLWFNGGPGSSSMVGLFQEHGPCRITNDSSLVVPNPYSWNNVSNMLYIDQPIGVGFSYGTENVGTSEAAAADVWSFMQIFLKDSRFSKYANASLAIWTESYGGHYGPTFANHFLEQNTGIANGTVTGINLNLTTLAIGNGITDPITQYPEYVTYAASNPYYPLVSSDNIAAGNVSVYGTGNCLDQIMACNNGGSDSVCSAAQDYCNGEVLSPMAGNWDVYYVLVANPDAYPPSFSTYINSVTSKIGANGTWTETNGEVYNNFATTGDWMRTKKPYLENVINAGIRVHLFDGQVDFICNYMGFEAMINSLDTQYSAEYNAASFQNYTVDGQVTGLYKTAGTFSYVRVYGAGHEVAAYNYGSLAYGQAALQFFSQIMSGDGLSST</sequence>
<dbReference type="OrthoDB" id="443318at2759"/>
<dbReference type="GO" id="GO:0006508">
    <property type="term" value="P:proteolysis"/>
    <property type="evidence" value="ECO:0007669"/>
    <property type="project" value="UniProtKB-KW"/>
</dbReference>
<dbReference type="Proteomes" id="UP000076532">
    <property type="component" value="Unassembled WGS sequence"/>
</dbReference>
<keyword evidence="6" id="KW-0732">Signal</keyword>
<feature type="chain" id="PRO_5007748640" description="Carboxypeptidase" evidence="6">
    <location>
        <begin position="20"/>
        <end position="486"/>
    </location>
</feature>
<feature type="signal peptide" evidence="6">
    <location>
        <begin position="1"/>
        <end position="19"/>
    </location>
</feature>
<evidence type="ECO:0000256" key="4">
    <source>
        <dbReference type="ARBA" id="ARBA00022801"/>
    </source>
</evidence>
<organism evidence="7 8">
    <name type="scientific">Athelia psychrophila</name>
    <dbReference type="NCBI Taxonomy" id="1759441"/>
    <lineage>
        <taxon>Eukaryota</taxon>
        <taxon>Fungi</taxon>
        <taxon>Dikarya</taxon>
        <taxon>Basidiomycota</taxon>
        <taxon>Agaricomycotina</taxon>
        <taxon>Agaricomycetes</taxon>
        <taxon>Agaricomycetidae</taxon>
        <taxon>Atheliales</taxon>
        <taxon>Atheliaceae</taxon>
        <taxon>Athelia</taxon>
    </lineage>
</organism>
<evidence type="ECO:0000256" key="6">
    <source>
        <dbReference type="RuleBase" id="RU361156"/>
    </source>
</evidence>
<comment type="similarity">
    <text evidence="1 6">Belongs to the peptidase S10 family.</text>
</comment>
<dbReference type="InterPro" id="IPR018202">
    <property type="entry name" value="Ser_caboxypep_ser_AS"/>
</dbReference>
<dbReference type="InterPro" id="IPR029058">
    <property type="entry name" value="AB_hydrolase_fold"/>
</dbReference>
<reference evidence="7 8" key="1">
    <citation type="journal article" date="2016" name="Mol. Biol. Evol.">
        <title>Comparative Genomics of Early-Diverging Mushroom-Forming Fungi Provides Insights into the Origins of Lignocellulose Decay Capabilities.</title>
        <authorList>
            <person name="Nagy L.G."/>
            <person name="Riley R."/>
            <person name="Tritt A."/>
            <person name="Adam C."/>
            <person name="Daum C."/>
            <person name="Floudas D."/>
            <person name="Sun H."/>
            <person name="Yadav J.S."/>
            <person name="Pangilinan J."/>
            <person name="Larsson K.H."/>
            <person name="Matsuura K."/>
            <person name="Barry K."/>
            <person name="Labutti K."/>
            <person name="Kuo R."/>
            <person name="Ohm R.A."/>
            <person name="Bhattacharya S.S."/>
            <person name="Shirouzu T."/>
            <person name="Yoshinaga Y."/>
            <person name="Martin F.M."/>
            <person name="Grigoriev I.V."/>
            <person name="Hibbett D.S."/>
        </authorList>
    </citation>
    <scope>NUCLEOTIDE SEQUENCE [LARGE SCALE GENOMIC DNA]</scope>
    <source>
        <strain evidence="7 8">CBS 109695</strain>
    </source>
</reference>
<keyword evidence="2 6" id="KW-0121">Carboxypeptidase</keyword>
<dbReference type="Pfam" id="PF00450">
    <property type="entry name" value="Peptidase_S10"/>
    <property type="match status" value="1"/>
</dbReference>
<dbReference type="Gene3D" id="1.10.287.410">
    <property type="match status" value="1"/>
</dbReference>
<evidence type="ECO:0000256" key="2">
    <source>
        <dbReference type="ARBA" id="ARBA00022645"/>
    </source>
</evidence>
<keyword evidence="8" id="KW-1185">Reference proteome</keyword>
<dbReference type="GO" id="GO:0004185">
    <property type="term" value="F:serine-type carboxypeptidase activity"/>
    <property type="evidence" value="ECO:0007669"/>
    <property type="project" value="UniProtKB-UniRule"/>
</dbReference>
<evidence type="ECO:0000256" key="3">
    <source>
        <dbReference type="ARBA" id="ARBA00022670"/>
    </source>
</evidence>
<keyword evidence="4 6" id="KW-0378">Hydrolase</keyword>
<dbReference type="PROSITE" id="PS00131">
    <property type="entry name" value="CARBOXYPEPT_SER_SER"/>
    <property type="match status" value="1"/>
</dbReference>
<evidence type="ECO:0000256" key="1">
    <source>
        <dbReference type="ARBA" id="ARBA00009431"/>
    </source>
</evidence>
<protein>
    <recommendedName>
        <fullName evidence="6">Carboxypeptidase</fullName>
        <ecNumber evidence="6">3.4.16.-</ecNumber>
    </recommendedName>
</protein>
<dbReference type="Gene3D" id="3.40.50.1820">
    <property type="entry name" value="alpha/beta hydrolase"/>
    <property type="match status" value="1"/>
</dbReference>
<dbReference type="SUPFAM" id="SSF53474">
    <property type="entry name" value="alpha/beta-Hydrolases"/>
    <property type="match status" value="1"/>
</dbReference>
<keyword evidence="5" id="KW-0325">Glycoprotein</keyword>
<gene>
    <name evidence="7" type="ORF">FIBSPDRAFT_938650</name>
</gene>
<proteinExistence type="inferred from homology"/>
<dbReference type="EC" id="3.4.16.-" evidence="6"/>
<evidence type="ECO:0000256" key="5">
    <source>
        <dbReference type="ARBA" id="ARBA00023180"/>
    </source>
</evidence>
<accession>A0A165Y294</accession>
<dbReference type="PANTHER" id="PTHR11802">
    <property type="entry name" value="SERINE PROTEASE FAMILY S10 SERINE CARBOXYPEPTIDASE"/>
    <property type="match status" value="1"/>
</dbReference>
<dbReference type="PANTHER" id="PTHR11802:SF453">
    <property type="entry name" value="S1, PUTATIVE-RELATED"/>
    <property type="match status" value="1"/>
</dbReference>
<dbReference type="GO" id="GO:0000324">
    <property type="term" value="C:fungal-type vacuole"/>
    <property type="evidence" value="ECO:0007669"/>
    <property type="project" value="TreeGrafter"/>
</dbReference>
<dbReference type="EMBL" id="KV417707">
    <property type="protein sequence ID" value="KZP09133.1"/>
    <property type="molecule type" value="Genomic_DNA"/>
</dbReference>
<evidence type="ECO:0000313" key="8">
    <source>
        <dbReference type="Proteomes" id="UP000076532"/>
    </source>
</evidence>
<keyword evidence="3 6" id="KW-0645">Protease</keyword>
<dbReference type="InterPro" id="IPR001563">
    <property type="entry name" value="Peptidase_S10"/>
</dbReference>
<dbReference type="STRING" id="436010.A0A165Y294"/>
<dbReference type="AlphaFoldDB" id="A0A165Y294"/>